<reference evidence="2 3" key="1">
    <citation type="submission" date="2021-08" db="EMBL/GenBank/DDBJ databases">
        <title>Draft Genome Sequence of Phanerochaete sordida strain YK-624.</title>
        <authorList>
            <person name="Mori T."/>
            <person name="Dohra H."/>
            <person name="Suzuki T."/>
            <person name="Kawagishi H."/>
            <person name="Hirai H."/>
        </authorList>
    </citation>
    <scope>NUCLEOTIDE SEQUENCE [LARGE SCALE GENOMIC DNA]</scope>
    <source>
        <strain evidence="2 3">YK-624</strain>
    </source>
</reference>
<sequence>MSSRRKFQDGPHIIERGEELRSGGPRKVSSWTGRTMLSCACWWVPPTTAQWYQPPPAKSQWPFTSHGLLVTVADIICKGSALFATITNFQALSSTAAEVFLFFWRLRKNISDALQIGVVHTEPA</sequence>
<accession>A0A9P3FZL2</accession>
<evidence type="ECO:0000313" key="3">
    <source>
        <dbReference type="Proteomes" id="UP000703269"/>
    </source>
</evidence>
<evidence type="ECO:0000256" key="1">
    <source>
        <dbReference type="SAM" id="MobiDB-lite"/>
    </source>
</evidence>
<comment type="caution">
    <text evidence="2">The sequence shown here is derived from an EMBL/GenBank/DDBJ whole genome shotgun (WGS) entry which is preliminary data.</text>
</comment>
<protein>
    <submittedName>
        <fullName evidence="2">Uncharacterized protein</fullName>
    </submittedName>
</protein>
<proteinExistence type="predicted"/>
<name>A0A9P3FZL2_9APHY</name>
<feature type="compositionally biased region" description="Basic and acidic residues" evidence="1">
    <location>
        <begin position="1"/>
        <end position="21"/>
    </location>
</feature>
<gene>
    <name evidence="2" type="ORF">PsYK624_016000</name>
</gene>
<organism evidence="2 3">
    <name type="scientific">Phanerochaete sordida</name>
    <dbReference type="NCBI Taxonomy" id="48140"/>
    <lineage>
        <taxon>Eukaryota</taxon>
        <taxon>Fungi</taxon>
        <taxon>Dikarya</taxon>
        <taxon>Basidiomycota</taxon>
        <taxon>Agaricomycotina</taxon>
        <taxon>Agaricomycetes</taxon>
        <taxon>Polyporales</taxon>
        <taxon>Phanerochaetaceae</taxon>
        <taxon>Phanerochaete</taxon>
    </lineage>
</organism>
<dbReference type="AlphaFoldDB" id="A0A9P3FZL2"/>
<keyword evidence="3" id="KW-1185">Reference proteome</keyword>
<dbReference type="EMBL" id="BPQB01000002">
    <property type="protein sequence ID" value="GJE85521.1"/>
    <property type="molecule type" value="Genomic_DNA"/>
</dbReference>
<dbReference type="Proteomes" id="UP000703269">
    <property type="component" value="Unassembled WGS sequence"/>
</dbReference>
<feature type="region of interest" description="Disordered" evidence="1">
    <location>
        <begin position="1"/>
        <end position="30"/>
    </location>
</feature>
<evidence type="ECO:0000313" key="2">
    <source>
        <dbReference type="EMBL" id="GJE85521.1"/>
    </source>
</evidence>